<dbReference type="PROSITE" id="PS51473">
    <property type="entry name" value="GNK2"/>
    <property type="match status" value="1"/>
</dbReference>
<organism evidence="17 18">
    <name type="scientific">Rubroshorea leprosula</name>
    <dbReference type="NCBI Taxonomy" id="152421"/>
    <lineage>
        <taxon>Eukaryota</taxon>
        <taxon>Viridiplantae</taxon>
        <taxon>Streptophyta</taxon>
        <taxon>Embryophyta</taxon>
        <taxon>Tracheophyta</taxon>
        <taxon>Spermatophyta</taxon>
        <taxon>Magnoliopsida</taxon>
        <taxon>eudicotyledons</taxon>
        <taxon>Gunneridae</taxon>
        <taxon>Pentapetalae</taxon>
        <taxon>rosids</taxon>
        <taxon>malvids</taxon>
        <taxon>Malvales</taxon>
        <taxon>Dipterocarpaceae</taxon>
        <taxon>Rubroshorea</taxon>
    </lineage>
</organism>
<protein>
    <submittedName>
        <fullName evidence="17">Uncharacterized protein</fullName>
    </submittedName>
</protein>
<keyword evidence="4 14" id="KW-0812">Transmembrane</keyword>
<dbReference type="Pfam" id="PF07714">
    <property type="entry name" value="PK_Tyr_Ser-Thr"/>
    <property type="match status" value="1"/>
</dbReference>
<dbReference type="SUPFAM" id="SSF56112">
    <property type="entry name" value="Protein kinase-like (PK-like)"/>
    <property type="match status" value="1"/>
</dbReference>
<evidence type="ECO:0000256" key="14">
    <source>
        <dbReference type="SAM" id="Phobius"/>
    </source>
</evidence>
<dbReference type="PANTHER" id="PTHR27002:SF622">
    <property type="entry name" value="CYSTEINE-RICH RECEPTOR-LIKE PROTEIN KINASE 5"/>
    <property type="match status" value="1"/>
</dbReference>
<proteinExistence type="predicted"/>
<dbReference type="GO" id="GO:0004674">
    <property type="term" value="F:protein serine/threonine kinase activity"/>
    <property type="evidence" value="ECO:0007669"/>
    <property type="project" value="UniProtKB-KW"/>
</dbReference>
<dbReference type="Gene3D" id="3.30.430.20">
    <property type="entry name" value="Gnk2 domain, C-X8-C-X2-C motif"/>
    <property type="match status" value="2"/>
</dbReference>
<feature type="transmembrane region" description="Helical" evidence="14">
    <location>
        <begin position="185"/>
        <end position="203"/>
    </location>
</feature>
<name>A0AAV5K3D6_9ROSI</name>
<dbReference type="InterPro" id="IPR001245">
    <property type="entry name" value="Ser-Thr/Tyr_kinase_cat_dom"/>
</dbReference>
<comment type="caution">
    <text evidence="17">The sequence shown here is derived from an EMBL/GenBank/DDBJ whole genome shotgun (WGS) entry which is preliminary data.</text>
</comment>
<keyword evidence="11 14" id="KW-0472">Membrane</keyword>
<keyword evidence="10 14" id="KW-1133">Transmembrane helix</keyword>
<keyword evidence="12" id="KW-0675">Receptor</keyword>
<evidence type="ECO:0000256" key="9">
    <source>
        <dbReference type="ARBA" id="ARBA00022840"/>
    </source>
</evidence>
<dbReference type="InterPro" id="IPR000719">
    <property type="entry name" value="Prot_kinase_dom"/>
</dbReference>
<keyword evidence="8" id="KW-0418">Kinase</keyword>
<dbReference type="Pfam" id="PF01657">
    <property type="entry name" value="Stress-antifung"/>
    <property type="match status" value="2"/>
</dbReference>
<keyword evidence="9 13" id="KW-0067">ATP-binding</keyword>
<evidence type="ECO:0000256" key="5">
    <source>
        <dbReference type="ARBA" id="ARBA00022729"/>
    </source>
</evidence>
<keyword evidence="6" id="KW-0677">Repeat</keyword>
<accession>A0AAV5K3D6</accession>
<evidence type="ECO:0000313" key="18">
    <source>
        <dbReference type="Proteomes" id="UP001054252"/>
    </source>
</evidence>
<feature type="binding site" evidence="13">
    <location>
        <position position="269"/>
    </location>
    <ligand>
        <name>ATP</name>
        <dbReference type="ChEBI" id="CHEBI:30616"/>
    </ligand>
</feature>
<keyword evidence="3" id="KW-0808">Transferase</keyword>
<feature type="domain" description="Protein kinase" evidence="15">
    <location>
        <begin position="241"/>
        <end position="303"/>
    </location>
</feature>
<gene>
    <name evidence="17" type="ORF">SLEP1_g29558</name>
</gene>
<dbReference type="PROSITE" id="PS50011">
    <property type="entry name" value="PROTEIN_KINASE_DOM"/>
    <property type="match status" value="1"/>
</dbReference>
<evidence type="ECO:0000256" key="3">
    <source>
        <dbReference type="ARBA" id="ARBA00022679"/>
    </source>
</evidence>
<dbReference type="AlphaFoldDB" id="A0AAV5K3D6"/>
<evidence type="ECO:0000256" key="6">
    <source>
        <dbReference type="ARBA" id="ARBA00022737"/>
    </source>
</evidence>
<keyword evidence="18" id="KW-1185">Reference proteome</keyword>
<dbReference type="CDD" id="cd23509">
    <property type="entry name" value="Gnk2-like"/>
    <property type="match status" value="2"/>
</dbReference>
<evidence type="ECO:0000256" key="2">
    <source>
        <dbReference type="ARBA" id="ARBA00022527"/>
    </source>
</evidence>
<evidence type="ECO:0000256" key="13">
    <source>
        <dbReference type="PROSITE-ProRule" id="PRU10141"/>
    </source>
</evidence>
<dbReference type="Gene3D" id="3.30.200.20">
    <property type="entry name" value="Phosphorylase Kinase, domain 1"/>
    <property type="match status" value="1"/>
</dbReference>
<dbReference type="GO" id="GO:0042742">
    <property type="term" value="P:defense response to bacterium"/>
    <property type="evidence" value="ECO:0007669"/>
    <property type="project" value="TreeGrafter"/>
</dbReference>
<comment type="subcellular location">
    <subcellularLocation>
        <location evidence="1">Membrane</location>
        <topology evidence="1">Single-pass membrane protein</topology>
    </subcellularLocation>
</comment>
<dbReference type="InterPro" id="IPR017441">
    <property type="entry name" value="Protein_kinase_ATP_BS"/>
</dbReference>
<evidence type="ECO:0000259" key="16">
    <source>
        <dbReference type="PROSITE" id="PS51473"/>
    </source>
</evidence>
<evidence type="ECO:0000256" key="8">
    <source>
        <dbReference type="ARBA" id="ARBA00022777"/>
    </source>
</evidence>
<dbReference type="InterPro" id="IPR038408">
    <property type="entry name" value="GNK2_sf"/>
</dbReference>
<evidence type="ECO:0000259" key="15">
    <source>
        <dbReference type="PROSITE" id="PS50011"/>
    </source>
</evidence>
<evidence type="ECO:0000256" key="4">
    <source>
        <dbReference type="ARBA" id="ARBA00022692"/>
    </source>
</evidence>
<dbReference type="PROSITE" id="PS00107">
    <property type="entry name" value="PROTEIN_KINASE_ATP"/>
    <property type="match status" value="1"/>
</dbReference>
<keyword evidence="7 13" id="KW-0547">Nucleotide-binding</keyword>
<sequence length="303" mass="33841">MASLCRGHITTEICQKCIASASIDVAQRCPTGYEAVIWYGQYMVHYSNRSIYSVMTTGPKEDLMISRDVLERVTQKFATKEVKFNEFQDVCRLAQCTPDISGDECNRCLQFAIGGLPECCSGKEAGFALYPSCILRYQITPFITKPKLQHRRLGSYSTSCKSSISRSGKGQINPVPLSALLFQEFVPRVIFSIGLYWILIWKARKKKTRQLNKDNGICWKQNGGPILQFDFCIIEDPTNNFAHANMIGAGAFGGLYKGVIANGQEIAVKRLSRSSGQGGEEFKIEVVLLAKLQHQNLVRLLGF</sequence>
<evidence type="ECO:0000256" key="12">
    <source>
        <dbReference type="ARBA" id="ARBA00023170"/>
    </source>
</evidence>
<dbReference type="InterPro" id="IPR002902">
    <property type="entry name" value="GNK2"/>
</dbReference>
<evidence type="ECO:0000256" key="7">
    <source>
        <dbReference type="ARBA" id="ARBA00022741"/>
    </source>
</evidence>
<dbReference type="EMBL" id="BPVZ01000052">
    <property type="protein sequence ID" value="GKV19273.1"/>
    <property type="molecule type" value="Genomic_DNA"/>
</dbReference>
<dbReference type="GO" id="GO:0005886">
    <property type="term" value="C:plasma membrane"/>
    <property type="evidence" value="ECO:0007669"/>
    <property type="project" value="TreeGrafter"/>
</dbReference>
<dbReference type="PANTHER" id="PTHR27002">
    <property type="entry name" value="RECEPTOR-LIKE SERINE/THREONINE-PROTEIN KINASE SD1-8"/>
    <property type="match status" value="1"/>
</dbReference>
<evidence type="ECO:0000256" key="10">
    <source>
        <dbReference type="ARBA" id="ARBA00022989"/>
    </source>
</evidence>
<dbReference type="InterPro" id="IPR011009">
    <property type="entry name" value="Kinase-like_dom_sf"/>
</dbReference>
<evidence type="ECO:0000313" key="17">
    <source>
        <dbReference type="EMBL" id="GKV19273.1"/>
    </source>
</evidence>
<evidence type="ECO:0000256" key="11">
    <source>
        <dbReference type="ARBA" id="ARBA00023136"/>
    </source>
</evidence>
<keyword evidence="2" id="KW-0723">Serine/threonine-protein kinase</keyword>
<dbReference type="GO" id="GO:0005524">
    <property type="term" value="F:ATP binding"/>
    <property type="evidence" value="ECO:0007669"/>
    <property type="project" value="UniProtKB-UniRule"/>
</dbReference>
<keyword evidence="5" id="KW-0732">Signal</keyword>
<reference evidence="17 18" key="1">
    <citation type="journal article" date="2021" name="Commun. Biol.">
        <title>The genome of Shorea leprosula (Dipterocarpaceae) highlights the ecological relevance of drought in aseasonal tropical rainforests.</title>
        <authorList>
            <person name="Ng K.K.S."/>
            <person name="Kobayashi M.J."/>
            <person name="Fawcett J.A."/>
            <person name="Hatakeyama M."/>
            <person name="Paape T."/>
            <person name="Ng C.H."/>
            <person name="Ang C.C."/>
            <person name="Tnah L.H."/>
            <person name="Lee C.T."/>
            <person name="Nishiyama T."/>
            <person name="Sese J."/>
            <person name="O'Brien M.J."/>
            <person name="Copetti D."/>
            <person name="Mohd Noor M.I."/>
            <person name="Ong R.C."/>
            <person name="Putra M."/>
            <person name="Sireger I.Z."/>
            <person name="Indrioko S."/>
            <person name="Kosugi Y."/>
            <person name="Izuno A."/>
            <person name="Isagi Y."/>
            <person name="Lee S.L."/>
            <person name="Shimizu K.K."/>
        </authorList>
    </citation>
    <scope>NUCLEOTIDE SEQUENCE [LARGE SCALE GENOMIC DNA]</scope>
    <source>
        <strain evidence="17">214</strain>
    </source>
</reference>
<evidence type="ECO:0000256" key="1">
    <source>
        <dbReference type="ARBA" id="ARBA00004167"/>
    </source>
</evidence>
<dbReference type="Proteomes" id="UP001054252">
    <property type="component" value="Unassembled WGS sequence"/>
</dbReference>
<feature type="domain" description="Gnk2-homologous" evidence="16">
    <location>
        <begin position="34"/>
        <end position="142"/>
    </location>
</feature>